<evidence type="ECO:0000313" key="3">
    <source>
        <dbReference type="Proteomes" id="UP000535908"/>
    </source>
</evidence>
<dbReference type="PANTHER" id="PTHR34047">
    <property type="entry name" value="NUCLEAR INTRON MATURASE 1, MITOCHONDRIAL-RELATED"/>
    <property type="match status" value="1"/>
</dbReference>
<dbReference type="PROSITE" id="PS50878">
    <property type="entry name" value="RT_POL"/>
    <property type="match status" value="1"/>
</dbReference>
<dbReference type="Proteomes" id="UP000535908">
    <property type="component" value="Unassembled WGS sequence"/>
</dbReference>
<proteinExistence type="predicted"/>
<accession>A0A7X0Y1U5</accession>
<dbReference type="InterPro" id="IPR043502">
    <property type="entry name" value="DNA/RNA_pol_sf"/>
</dbReference>
<comment type="caution">
    <text evidence="2">The sequence shown here is derived from an EMBL/GenBank/DDBJ whole genome shotgun (WGS) entry which is preliminary data.</text>
</comment>
<protein>
    <submittedName>
        <fullName evidence="2">RNA-dependent DNA polymerase</fullName>
    </submittedName>
</protein>
<dbReference type="AlphaFoldDB" id="A0A7X0Y1U5"/>
<feature type="domain" description="Reverse transcriptase" evidence="1">
    <location>
        <begin position="1"/>
        <end position="332"/>
    </location>
</feature>
<name>A0A7X0Y1U5_9LIST</name>
<evidence type="ECO:0000259" key="1">
    <source>
        <dbReference type="PROSITE" id="PS50878"/>
    </source>
</evidence>
<reference evidence="2 3" key="1">
    <citation type="submission" date="2020-03" db="EMBL/GenBank/DDBJ databases">
        <title>Soil Listeria distribution.</title>
        <authorList>
            <person name="Liao J."/>
            <person name="Wiedmann M."/>
        </authorList>
    </citation>
    <scope>NUCLEOTIDE SEQUENCE [LARGE SCALE GENOMIC DNA]</scope>
    <source>
        <strain evidence="2 3">FSL L7-0741</strain>
    </source>
</reference>
<dbReference type="InterPro" id="IPR051083">
    <property type="entry name" value="GrpII_Intron_Splice-Mob/Def"/>
</dbReference>
<organism evidence="2 3">
    <name type="scientific">Listeria grandensis</name>
    <dbReference type="NCBI Taxonomy" id="1494963"/>
    <lineage>
        <taxon>Bacteria</taxon>
        <taxon>Bacillati</taxon>
        <taxon>Bacillota</taxon>
        <taxon>Bacilli</taxon>
        <taxon>Bacillales</taxon>
        <taxon>Listeriaceae</taxon>
        <taxon>Listeria</taxon>
    </lineage>
</organism>
<dbReference type="PANTHER" id="PTHR34047:SF8">
    <property type="entry name" value="PROTEIN YKFC"/>
    <property type="match status" value="1"/>
</dbReference>
<dbReference type="SUPFAM" id="SSF56672">
    <property type="entry name" value="DNA/RNA polymerases"/>
    <property type="match status" value="1"/>
</dbReference>
<sequence length="438" mass="51897">MLDEKEFTTKKYLHFDHRVKIEFAESYVTNPLKIARHSFLPLIHYTSSFNKYNGVVNKGKQREIMYAGHWDHFIYKYYAKILNTDYYNEFCHSFGIDECVTAYRNNKTKKSNIDFAAEVIERIVSYQEAYILIGDFTDYFSSLDHGLLKNNLKRVMNVSKLSADWYNVFRSVTKYGYYEKNDVMKSCGRDADLKFQHKKSYFEQLIDFRRFQKENPAKYNRGKHGVPQGTAISAVFANLYAIDFDLNMTKLANKFSGCYRRYSDDFILVIPKGEILNLGEFKKIEIKVRGWAELYKIIIQETKTGLYLYENKKISNINKPEDRRLDYLGFVFDGKKVKMRGKSPYKFYRKAKQLINLAQSRKEEKDLVKLPYRKSIYRLYTDLGKEHGEFGNFISYAQRAQMKFDKLSPHTQNLMMAQINNRKKKIEKMLGVKIHIKI</sequence>
<gene>
    <name evidence="2" type="ORF">HCA69_03035</name>
</gene>
<dbReference type="RefSeq" id="WP_185525462.1">
    <property type="nucleotide sequence ID" value="NZ_JAARWN010000001.1"/>
</dbReference>
<dbReference type="InterPro" id="IPR000477">
    <property type="entry name" value="RT_dom"/>
</dbReference>
<dbReference type="EMBL" id="JAARWN010000001">
    <property type="protein sequence ID" value="MBC1935324.1"/>
    <property type="molecule type" value="Genomic_DNA"/>
</dbReference>
<evidence type="ECO:0000313" key="2">
    <source>
        <dbReference type="EMBL" id="MBC1935324.1"/>
    </source>
</evidence>